<feature type="domain" description="ChsH2 rubredoxin-like zinc ribbon" evidence="2">
    <location>
        <begin position="19"/>
        <end position="52"/>
    </location>
</feature>
<dbReference type="PANTHER" id="PTHR34075:SF5">
    <property type="entry name" value="BLR3430 PROTEIN"/>
    <property type="match status" value="1"/>
</dbReference>
<feature type="domain" description="ChsH2 C-terminal OB-fold" evidence="1">
    <location>
        <begin position="56"/>
        <end position="119"/>
    </location>
</feature>
<dbReference type="InterPro" id="IPR052513">
    <property type="entry name" value="Thioester_dehydratase-like"/>
</dbReference>
<dbReference type="Proteomes" id="UP000188929">
    <property type="component" value="Unassembled WGS sequence"/>
</dbReference>
<sequence>MSYDKPLPDVDDPLTRPFWQGLRERRLTIQRCGRCGALRWPAAPICPECLAPGAEWTDVAADGELWSYVVYRRALSPAFADEIPYAVGVVALDAGPHLLSRISGPVDTLKVGARMTARYEDVSPTVTLLRWVTESPGPENGGGSSGDHND</sequence>
<dbReference type="RefSeq" id="WP_076822029.1">
    <property type="nucleotide sequence ID" value="NZ_MOMC01000096.1"/>
</dbReference>
<dbReference type="InterPro" id="IPR022002">
    <property type="entry name" value="ChsH2_Znr"/>
</dbReference>
<evidence type="ECO:0000259" key="2">
    <source>
        <dbReference type="Pfam" id="PF12172"/>
    </source>
</evidence>
<dbReference type="PANTHER" id="PTHR34075">
    <property type="entry name" value="BLR3430 PROTEIN"/>
    <property type="match status" value="1"/>
</dbReference>
<comment type="caution">
    <text evidence="3">The sequence shown here is derived from an EMBL/GenBank/DDBJ whole genome shotgun (WGS) entry which is preliminary data.</text>
</comment>
<gene>
    <name evidence="3" type="ORF">BL253_34450</name>
</gene>
<dbReference type="InterPro" id="IPR002878">
    <property type="entry name" value="ChsH2_C"/>
</dbReference>
<evidence type="ECO:0000259" key="1">
    <source>
        <dbReference type="Pfam" id="PF01796"/>
    </source>
</evidence>
<name>A0A1V2I0H6_9ACTN</name>
<dbReference type="OrthoDB" id="3182121at2"/>
<protein>
    <recommendedName>
        <fullName evidence="5">DNA-binding protein</fullName>
    </recommendedName>
</protein>
<dbReference type="STRING" id="1834516.BL253_34450"/>
<dbReference type="AlphaFoldDB" id="A0A1V2I0H6"/>
<dbReference type="EMBL" id="MOMC01000096">
    <property type="protein sequence ID" value="ONH22882.1"/>
    <property type="molecule type" value="Genomic_DNA"/>
</dbReference>
<dbReference type="InterPro" id="IPR012340">
    <property type="entry name" value="NA-bd_OB-fold"/>
</dbReference>
<reference evidence="4" key="1">
    <citation type="submission" date="2016-10" db="EMBL/GenBank/DDBJ databases">
        <title>Frankia sp. NRRL B-16386 Genome sequencing.</title>
        <authorList>
            <person name="Ghodhbane-Gtari F."/>
            <person name="Swanson E."/>
            <person name="Gueddou A."/>
            <person name="Hezbri K."/>
            <person name="Ktari K."/>
            <person name="Nouioui I."/>
            <person name="Morris K."/>
            <person name="Simpson S."/>
            <person name="Abebe-Akele F."/>
            <person name="Thomas K."/>
            <person name="Gtari M."/>
            <person name="Tisa L.S."/>
        </authorList>
    </citation>
    <scope>NUCLEOTIDE SEQUENCE [LARGE SCALE GENOMIC DNA]</scope>
    <source>
        <strain evidence="4">NRRL B-16386</strain>
    </source>
</reference>
<evidence type="ECO:0000313" key="3">
    <source>
        <dbReference type="EMBL" id="ONH22882.1"/>
    </source>
</evidence>
<dbReference type="Pfam" id="PF01796">
    <property type="entry name" value="OB_ChsH2_C"/>
    <property type="match status" value="1"/>
</dbReference>
<dbReference type="SUPFAM" id="SSF50249">
    <property type="entry name" value="Nucleic acid-binding proteins"/>
    <property type="match status" value="1"/>
</dbReference>
<keyword evidence="4" id="KW-1185">Reference proteome</keyword>
<organism evidence="3 4">
    <name type="scientific">Pseudofrankia asymbiotica</name>
    <dbReference type="NCBI Taxonomy" id="1834516"/>
    <lineage>
        <taxon>Bacteria</taxon>
        <taxon>Bacillati</taxon>
        <taxon>Actinomycetota</taxon>
        <taxon>Actinomycetes</taxon>
        <taxon>Frankiales</taxon>
        <taxon>Frankiaceae</taxon>
        <taxon>Pseudofrankia</taxon>
    </lineage>
</organism>
<accession>A0A1V2I0H6</accession>
<evidence type="ECO:0008006" key="5">
    <source>
        <dbReference type="Google" id="ProtNLM"/>
    </source>
</evidence>
<dbReference type="Pfam" id="PF12172">
    <property type="entry name" value="zf-ChsH2"/>
    <property type="match status" value="1"/>
</dbReference>
<evidence type="ECO:0000313" key="4">
    <source>
        <dbReference type="Proteomes" id="UP000188929"/>
    </source>
</evidence>
<proteinExistence type="predicted"/>
<dbReference type="Gene3D" id="6.10.30.10">
    <property type="match status" value="1"/>
</dbReference>